<dbReference type="AlphaFoldDB" id="A0A4V2G495"/>
<protein>
    <submittedName>
        <fullName evidence="2">Uncharacterized protein</fullName>
    </submittedName>
</protein>
<dbReference type="Proteomes" id="UP000292958">
    <property type="component" value="Unassembled WGS sequence"/>
</dbReference>
<feature type="transmembrane region" description="Helical" evidence="1">
    <location>
        <begin position="40"/>
        <end position="61"/>
    </location>
</feature>
<keyword evidence="1" id="KW-0812">Transmembrane</keyword>
<sequence length="65" mass="7541">MRSMRLAGWRDRQQEILPGVWEKKLNYFDIHPLAEVFRGIVYTSVLWGLLAFGVYTIYGIVAGTH</sequence>
<organism evidence="2 3">
    <name type="scientific">Edaphobacter modestus</name>
    <dbReference type="NCBI Taxonomy" id="388466"/>
    <lineage>
        <taxon>Bacteria</taxon>
        <taxon>Pseudomonadati</taxon>
        <taxon>Acidobacteriota</taxon>
        <taxon>Terriglobia</taxon>
        <taxon>Terriglobales</taxon>
        <taxon>Acidobacteriaceae</taxon>
        <taxon>Edaphobacter</taxon>
    </lineage>
</organism>
<accession>A0A4V2G495</accession>
<dbReference type="RefSeq" id="WP_130418210.1">
    <property type="nucleotide sequence ID" value="NZ_SHKW01000001.1"/>
</dbReference>
<dbReference type="EMBL" id="SHKW01000001">
    <property type="protein sequence ID" value="RZU40096.1"/>
    <property type="molecule type" value="Genomic_DNA"/>
</dbReference>
<proteinExistence type="predicted"/>
<evidence type="ECO:0000256" key="1">
    <source>
        <dbReference type="SAM" id="Phobius"/>
    </source>
</evidence>
<evidence type="ECO:0000313" key="3">
    <source>
        <dbReference type="Proteomes" id="UP000292958"/>
    </source>
</evidence>
<reference evidence="2 3" key="1">
    <citation type="submission" date="2019-02" db="EMBL/GenBank/DDBJ databases">
        <title>Genomic Encyclopedia of Archaeal and Bacterial Type Strains, Phase II (KMG-II): from individual species to whole genera.</title>
        <authorList>
            <person name="Goeker M."/>
        </authorList>
    </citation>
    <scope>NUCLEOTIDE SEQUENCE [LARGE SCALE GENOMIC DNA]</scope>
    <source>
        <strain evidence="2 3">DSM 18101</strain>
    </source>
</reference>
<keyword evidence="3" id="KW-1185">Reference proteome</keyword>
<dbReference type="OrthoDB" id="123377at2"/>
<gene>
    <name evidence="2" type="ORF">BDD14_1520</name>
</gene>
<keyword evidence="1" id="KW-1133">Transmembrane helix</keyword>
<evidence type="ECO:0000313" key="2">
    <source>
        <dbReference type="EMBL" id="RZU40096.1"/>
    </source>
</evidence>
<name>A0A4V2G495_9BACT</name>
<comment type="caution">
    <text evidence="2">The sequence shown here is derived from an EMBL/GenBank/DDBJ whole genome shotgun (WGS) entry which is preliminary data.</text>
</comment>
<keyword evidence="1" id="KW-0472">Membrane</keyword>